<organism evidence="2 3">
    <name type="scientific">candidate division KSB3 bacterium</name>
    <dbReference type="NCBI Taxonomy" id="2044937"/>
    <lineage>
        <taxon>Bacteria</taxon>
        <taxon>candidate division KSB3</taxon>
    </lineage>
</organism>
<feature type="transmembrane region" description="Helical" evidence="1">
    <location>
        <begin position="303"/>
        <end position="326"/>
    </location>
</feature>
<feature type="transmembrane region" description="Helical" evidence="1">
    <location>
        <begin position="196"/>
        <end position="215"/>
    </location>
</feature>
<feature type="transmembrane region" description="Helical" evidence="1">
    <location>
        <begin position="222"/>
        <end position="244"/>
    </location>
</feature>
<proteinExistence type="predicted"/>
<feature type="transmembrane region" description="Helical" evidence="1">
    <location>
        <begin position="40"/>
        <end position="59"/>
    </location>
</feature>
<keyword evidence="1" id="KW-0812">Transmembrane</keyword>
<feature type="transmembrane region" description="Helical" evidence="1">
    <location>
        <begin position="478"/>
        <end position="496"/>
    </location>
</feature>
<sequence length="565" mass="63707">MFQGYDEIFHRTLFLYPGQILLHYGDILRLSGMNFSKNTSIPSLVTLSLCYLALPYVFFFLGYLRWYAACPCLLCLLAGLYAHRTISGTPPSEKVSTGSVDISWLCLLLVLCAAFFLLLFSGVGGYGYQDEDWFKHNAIFKALIEHPWPVSYSLASSGAGGSEGVAQIPLVYYVAYYVPAAVVGKLFGWFWANQALFLWTYLGVCLSLLWFIVLARHAAMMTVFIFCLFSGLDALGLFLVRFFFLGQSVPLSQWWHIERWSGNWQYPAHAASVFWVPNQAVAAWIATALILYTLLHSSAKSHLLLYVSLTPLWSPFVTLGLLPYIIVDFLREKKPLVQKMKNYFSIGNVCGTVMLFVVGMFYLSRMYALPVSRVPSASGFIFNHPIVTGLLWYETLGFLWLFLLLEFGVYVIIIFFSGVPLSDREKCVLLVSTVVLTLLPFFRYGFWNDLVMRASAPALFVMSIFVVKVLYTTAARRGIVIVLALALLIGTANSGIEYRRHLVKTMKRGHIFVLPEARSLHDAPNTKVNPSFFFQYIGSADAPFFRYMAKSLQAHGEILTPADLE</sequence>
<name>A0A2G6KL54_9BACT</name>
<feature type="transmembrane region" description="Helical" evidence="1">
    <location>
        <begin position="170"/>
        <end position="190"/>
    </location>
</feature>
<feature type="transmembrane region" description="Helical" evidence="1">
    <location>
        <begin position="428"/>
        <end position="446"/>
    </location>
</feature>
<evidence type="ECO:0000313" key="2">
    <source>
        <dbReference type="EMBL" id="PIE35549.1"/>
    </source>
</evidence>
<comment type="caution">
    <text evidence="2">The sequence shown here is derived from an EMBL/GenBank/DDBJ whole genome shotgun (WGS) entry which is preliminary data.</text>
</comment>
<feature type="transmembrane region" description="Helical" evidence="1">
    <location>
        <begin position="264"/>
        <end position="291"/>
    </location>
</feature>
<keyword evidence="1" id="KW-1133">Transmembrane helix</keyword>
<accession>A0A2G6KL54</accession>
<feature type="transmembrane region" description="Helical" evidence="1">
    <location>
        <begin position="399"/>
        <end position="421"/>
    </location>
</feature>
<feature type="transmembrane region" description="Helical" evidence="1">
    <location>
        <begin position="376"/>
        <end position="393"/>
    </location>
</feature>
<evidence type="ECO:0000256" key="1">
    <source>
        <dbReference type="SAM" id="Phobius"/>
    </source>
</evidence>
<feature type="transmembrane region" description="Helical" evidence="1">
    <location>
        <begin position="346"/>
        <end position="364"/>
    </location>
</feature>
<dbReference type="Proteomes" id="UP000230821">
    <property type="component" value="Unassembled WGS sequence"/>
</dbReference>
<dbReference type="EMBL" id="PDSK01000040">
    <property type="protein sequence ID" value="PIE35549.1"/>
    <property type="molecule type" value="Genomic_DNA"/>
</dbReference>
<dbReference type="AlphaFoldDB" id="A0A2G6KL54"/>
<reference evidence="2 3" key="1">
    <citation type="submission" date="2017-10" db="EMBL/GenBank/DDBJ databases">
        <title>Novel microbial diversity and functional potential in the marine mammal oral microbiome.</title>
        <authorList>
            <person name="Dudek N.K."/>
            <person name="Sun C.L."/>
            <person name="Burstein D."/>
            <person name="Kantor R.S."/>
            <person name="Aliaga Goltsman D.S."/>
            <person name="Bik E.M."/>
            <person name="Thomas B.C."/>
            <person name="Banfield J.F."/>
            <person name="Relman D.A."/>
        </authorList>
    </citation>
    <scope>NUCLEOTIDE SEQUENCE [LARGE SCALE GENOMIC DNA]</scope>
    <source>
        <strain evidence="2">DOLJORAL78_47_16</strain>
    </source>
</reference>
<evidence type="ECO:0008006" key="4">
    <source>
        <dbReference type="Google" id="ProtNLM"/>
    </source>
</evidence>
<feature type="transmembrane region" description="Helical" evidence="1">
    <location>
        <begin position="66"/>
        <end position="82"/>
    </location>
</feature>
<feature type="transmembrane region" description="Helical" evidence="1">
    <location>
        <begin position="102"/>
        <end position="128"/>
    </location>
</feature>
<keyword evidence="1" id="KW-0472">Membrane</keyword>
<protein>
    <recommendedName>
        <fullName evidence="4">Glycosyltransferase RgtA/B/C/D-like domain-containing protein</fullName>
    </recommendedName>
</protein>
<gene>
    <name evidence="2" type="ORF">CSA56_03855</name>
</gene>
<evidence type="ECO:0000313" key="3">
    <source>
        <dbReference type="Proteomes" id="UP000230821"/>
    </source>
</evidence>
<feature type="transmembrane region" description="Helical" evidence="1">
    <location>
        <begin position="452"/>
        <end position="471"/>
    </location>
</feature>